<gene>
    <name evidence="1" type="ORF">E3O44_12550</name>
</gene>
<dbReference type="EMBL" id="SOFG01000016">
    <property type="protein sequence ID" value="TFB85825.1"/>
    <property type="molecule type" value="Genomic_DNA"/>
</dbReference>
<evidence type="ECO:0000313" key="2">
    <source>
        <dbReference type="Proteomes" id="UP000297608"/>
    </source>
</evidence>
<organism evidence="1 2">
    <name type="scientific">Cryobacterium algoricola</name>
    <dbReference type="NCBI Taxonomy" id="1259183"/>
    <lineage>
        <taxon>Bacteria</taxon>
        <taxon>Bacillati</taxon>
        <taxon>Actinomycetota</taxon>
        <taxon>Actinomycetes</taxon>
        <taxon>Micrococcales</taxon>
        <taxon>Microbacteriaceae</taxon>
        <taxon>Cryobacterium</taxon>
    </lineage>
</organism>
<accession>A0ABY2IAF3</accession>
<comment type="caution">
    <text evidence="1">The sequence shown here is derived from an EMBL/GenBank/DDBJ whole genome shotgun (WGS) entry which is preliminary data.</text>
</comment>
<evidence type="ECO:0000313" key="1">
    <source>
        <dbReference type="EMBL" id="TFB85825.1"/>
    </source>
</evidence>
<protein>
    <submittedName>
        <fullName evidence="1">Uncharacterized protein</fullName>
    </submittedName>
</protein>
<sequence>MSRTRATKITRIKFLSIKQDIRHAQERHSYKSADIAKMHHVSVGTIQAVARCKTWPAFVTAKQLRATMAEQRKADEYAKDAGFYKGVLIPAAKRAAEAQEKQLAIDLDKLAAAPTRDEFDTAIRFLHERMDAQLKLIQAKQDKAPRRSIFKARV</sequence>
<dbReference type="RefSeq" id="WP_134535119.1">
    <property type="nucleotide sequence ID" value="NZ_SOFG01000016.1"/>
</dbReference>
<proteinExistence type="predicted"/>
<dbReference type="Proteomes" id="UP000297608">
    <property type="component" value="Unassembled WGS sequence"/>
</dbReference>
<reference evidence="1 2" key="1">
    <citation type="submission" date="2019-03" db="EMBL/GenBank/DDBJ databases">
        <title>Genomics of glacier-inhabiting Cryobacterium strains.</title>
        <authorList>
            <person name="Liu Q."/>
            <person name="Xin Y.-H."/>
        </authorList>
    </citation>
    <scope>NUCLEOTIDE SEQUENCE [LARGE SCALE GENOMIC DNA]</scope>
    <source>
        <strain evidence="1 2">MDB2-B</strain>
    </source>
</reference>
<name>A0ABY2IAF3_9MICO</name>
<keyword evidence="2" id="KW-1185">Reference proteome</keyword>